<dbReference type="AlphaFoldDB" id="D9QNG2"/>
<sequence>MSDVSALTLVKNRDRHLHRLVEGLQRSAVLPRELVIVDMSDTPVALHGTAFPIRIVRLETGALPLARARNLAAAEATGDHLLFLDVDCIPAAGLVQRIDDELRRADVLVCAEVRYLAEDAVDDGWTEAGLAALAAPHPVRPFPMKGRRIEPNAGLFWSLTFGIRRETFRRVGGFDETFTGYGAEDTDFGFRCRDAGLPLAFAGGGPGSFHQHHGVYDPPLQHFEDIVRNATRFQARWGVWAMEGWLEAFDRLELVAFDGRTLTRRRPPTPDEIEAAHRPPDVRY</sequence>
<dbReference type="InParanoid" id="D9QNG2"/>
<dbReference type="GO" id="GO:0016757">
    <property type="term" value="F:glycosyltransferase activity"/>
    <property type="evidence" value="ECO:0007669"/>
    <property type="project" value="UniProtKB-KW"/>
</dbReference>
<dbReference type="HOGENOM" id="CLU_077127_0_0_5"/>
<keyword evidence="2" id="KW-0328">Glycosyltransferase</keyword>
<evidence type="ECO:0000313" key="7">
    <source>
        <dbReference type="Proteomes" id="UP000002696"/>
    </source>
</evidence>
<dbReference type="eggNOG" id="COG1216">
    <property type="taxonomic scope" value="Bacteria"/>
</dbReference>
<comment type="similarity">
    <text evidence="1">Belongs to the glycosyltransferase 2 family.</text>
</comment>
<evidence type="ECO:0000256" key="3">
    <source>
        <dbReference type="ARBA" id="ARBA00022679"/>
    </source>
</evidence>
<keyword evidence="3 6" id="KW-0808">Transferase</keyword>
<protein>
    <submittedName>
        <fullName evidence="6">Glycosyl transferase family 2</fullName>
    </submittedName>
</protein>
<dbReference type="Gene3D" id="3.90.550.10">
    <property type="entry name" value="Spore Coat Polysaccharide Biosynthesis Protein SpsA, Chain A"/>
    <property type="match status" value="1"/>
</dbReference>
<dbReference type="Pfam" id="PF00535">
    <property type="entry name" value="Glycos_transf_2"/>
    <property type="match status" value="1"/>
</dbReference>
<dbReference type="PANTHER" id="PTHR43179:SF12">
    <property type="entry name" value="GALACTOFURANOSYLTRANSFERASE GLFT2"/>
    <property type="match status" value="1"/>
</dbReference>
<evidence type="ECO:0000259" key="5">
    <source>
        <dbReference type="Pfam" id="PF00535"/>
    </source>
</evidence>
<dbReference type="EMBL" id="CP002102">
    <property type="protein sequence ID" value="ADL02197.1"/>
    <property type="molecule type" value="Genomic_DNA"/>
</dbReference>
<dbReference type="PANTHER" id="PTHR43179">
    <property type="entry name" value="RHAMNOSYLTRANSFERASE WBBL"/>
    <property type="match status" value="1"/>
</dbReference>
<dbReference type="BioCyc" id="BSUB633149:G1GM8-2903-MONOMER"/>
<name>D9QNG2_BRESC</name>
<organism evidence="6 7">
    <name type="scientific">Brevundimonas subvibrioides (strain ATCC 15264 / DSM 4735 / LMG 14903 / NBRC 16000 / CB 81)</name>
    <name type="common">Caulobacter subvibrioides</name>
    <dbReference type="NCBI Taxonomy" id="633149"/>
    <lineage>
        <taxon>Bacteria</taxon>
        <taxon>Pseudomonadati</taxon>
        <taxon>Pseudomonadota</taxon>
        <taxon>Alphaproteobacteria</taxon>
        <taxon>Caulobacterales</taxon>
        <taxon>Caulobacteraceae</taxon>
        <taxon>Brevundimonas</taxon>
    </lineage>
</organism>
<dbReference type="KEGG" id="bsb:Bresu_2890"/>
<gene>
    <name evidence="6" type="ordered locus">Bresu_2890</name>
</gene>
<dbReference type="InterPro" id="IPR029044">
    <property type="entry name" value="Nucleotide-diphossugar_trans"/>
</dbReference>
<dbReference type="STRING" id="633149.Bresu_2890"/>
<dbReference type="InterPro" id="IPR001173">
    <property type="entry name" value="Glyco_trans_2-like"/>
</dbReference>
<keyword evidence="7" id="KW-1185">Reference proteome</keyword>
<evidence type="ECO:0000256" key="2">
    <source>
        <dbReference type="ARBA" id="ARBA00022676"/>
    </source>
</evidence>
<dbReference type="CDD" id="cd00761">
    <property type="entry name" value="Glyco_tranf_GTA_type"/>
    <property type="match status" value="1"/>
</dbReference>
<dbReference type="OrthoDB" id="6653642at2"/>
<accession>D9QNG2</accession>
<evidence type="ECO:0000313" key="6">
    <source>
        <dbReference type="EMBL" id="ADL02197.1"/>
    </source>
</evidence>
<dbReference type="RefSeq" id="WP_013270298.1">
    <property type="nucleotide sequence ID" value="NC_014375.1"/>
</dbReference>
<proteinExistence type="inferred from homology"/>
<dbReference type="Proteomes" id="UP000002696">
    <property type="component" value="Chromosome"/>
</dbReference>
<feature type="compositionally biased region" description="Basic and acidic residues" evidence="4">
    <location>
        <begin position="274"/>
        <end position="284"/>
    </location>
</feature>
<evidence type="ECO:0000256" key="4">
    <source>
        <dbReference type="SAM" id="MobiDB-lite"/>
    </source>
</evidence>
<reference evidence="7" key="1">
    <citation type="journal article" date="2011" name="J. Bacteriol.">
        <title>Genome sequences of eight morphologically diverse alphaproteobacteria.</title>
        <authorList>
            <consortium name="US DOE Joint Genome Institute"/>
            <person name="Brown P.J."/>
            <person name="Kysela D.T."/>
            <person name="Buechlein A."/>
            <person name="Hemmerich C."/>
            <person name="Brun Y.V."/>
        </authorList>
    </citation>
    <scope>NUCLEOTIDE SEQUENCE [LARGE SCALE GENOMIC DNA]</scope>
    <source>
        <strain evidence="7">ATCC 15264 / DSM 4735 / LMG 14903 / NBRC 16000 / CB 81</strain>
    </source>
</reference>
<feature type="domain" description="Glycosyltransferase 2-like" evidence="5">
    <location>
        <begin position="8"/>
        <end position="171"/>
    </location>
</feature>
<feature type="region of interest" description="Disordered" evidence="4">
    <location>
        <begin position="263"/>
        <end position="284"/>
    </location>
</feature>
<evidence type="ECO:0000256" key="1">
    <source>
        <dbReference type="ARBA" id="ARBA00006739"/>
    </source>
</evidence>
<dbReference type="CAZy" id="GT2">
    <property type="family name" value="Glycosyltransferase Family 2"/>
</dbReference>
<dbReference type="SUPFAM" id="SSF53448">
    <property type="entry name" value="Nucleotide-diphospho-sugar transferases"/>
    <property type="match status" value="1"/>
</dbReference>